<dbReference type="AlphaFoldDB" id="A0AAE1B1I8"/>
<proteinExistence type="predicted"/>
<sequence>MPAPNREQWLNIANGFYTKYNFPLCLGAIDGKHIRTIKPNKSGSLYYNYKGYFSLILLAVTDCDGKFIVADVGSCGSNNDGDIFQRSVFGRQLISELNIPTKGTIPQTYQVAIYVCI</sequence>
<comment type="cofactor">
    <cofactor evidence="1">
        <name>a divalent metal cation</name>
        <dbReference type="ChEBI" id="CHEBI:60240"/>
    </cofactor>
</comment>
<gene>
    <name evidence="4" type="ORF">RRG08_015155</name>
</gene>
<keyword evidence="5" id="KW-1185">Reference proteome</keyword>
<dbReference type="Pfam" id="PF13359">
    <property type="entry name" value="DDE_Tnp_4"/>
    <property type="match status" value="1"/>
</dbReference>
<evidence type="ECO:0000313" key="4">
    <source>
        <dbReference type="EMBL" id="KAK3797181.1"/>
    </source>
</evidence>
<dbReference type="GO" id="GO:0046872">
    <property type="term" value="F:metal ion binding"/>
    <property type="evidence" value="ECO:0007669"/>
    <property type="project" value="UniProtKB-KW"/>
</dbReference>
<protein>
    <recommendedName>
        <fullName evidence="3">DDE Tnp4 domain-containing protein</fullName>
    </recommendedName>
</protein>
<dbReference type="Proteomes" id="UP001283361">
    <property type="component" value="Unassembled WGS sequence"/>
</dbReference>
<dbReference type="InterPro" id="IPR027806">
    <property type="entry name" value="HARBI1_dom"/>
</dbReference>
<evidence type="ECO:0000259" key="3">
    <source>
        <dbReference type="Pfam" id="PF13359"/>
    </source>
</evidence>
<evidence type="ECO:0000256" key="2">
    <source>
        <dbReference type="ARBA" id="ARBA00022723"/>
    </source>
</evidence>
<dbReference type="EMBL" id="JAWDGP010000796">
    <property type="protein sequence ID" value="KAK3797181.1"/>
    <property type="molecule type" value="Genomic_DNA"/>
</dbReference>
<feature type="domain" description="DDE Tnp4" evidence="3">
    <location>
        <begin position="29"/>
        <end position="94"/>
    </location>
</feature>
<keyword evidence="2" id="KW-0479">Metal-binding</keyword>
<evidence type="ECO:0000313" key="5">
    <source>
        <dbReference type="Proteomes" id="UP001283361"/>
    </source>
</evidence>
<name>A0AAE1B1I8_9GAST</name>
<accession>A0AAE1B1I8</accession>
<evidence type="ECO:0000256" key="1">
    <source>
        <dbReference type="ARBA" id="ARBA00001968"/>
    </source>
</evidence>
<comment type="caution">
    <text evidence="4">The sequence shown here is derived from an EMBL/GenBank/DDBJ whole genome shotgun (WGS) entry which is preliminary data.</text>
</comment>
<organism evidence="4 5">
    <name type="scientific">Elysia crispata</name>
    <name type="common">lettuce slug</name>
    <dbReference type="NCBI Taxonomy" id="231223"/>
    <lineage>
        <taxon>Eukaryota</taxon>
        <taxon>Metazoa</taxon>
        <taxon>Spiralia</taxon>
        <taxon>Lophotrochozoa</taxon>
        <taxon>Mollusca</taxon>
        <taxon>Gastropoda</taxon>
        <taxon>Heterobranchia</taxon>
        <taxon>Euthyneura</taxon>
        <taxon>Panpulmonata</taxon>
        <taxon>Sacoglossa</taxon>
        <taxon>Placobranchoidea</taxon>
        <taxon>Plakobranchidae</taxon>
        <taxon>Elysia</taxon>
    </lineage>
</organism>
<reference evidence="4" key="1">
    <citation type="journal article" date="2023" name="G3 (Bethesda)">
        <title>A reference genome for the long-term kleptoplast-retaining sea slug Elysia crispata morphotype clarki.</title>
        <authorList>
            <person name="Eastman K.E."/>
            <person name="Pendleton A.L."/>
            <person name="Shaikh M.A."/>
            <person name="Suttiyut T."/>
            <person name="Ogas R."/>
            <person name="Tomko P."/>
            <person name="Gavelis G."/>
            <person name="Widhalm J.R."/>
            <person name="Wisecaver J.H."/>
        </authorList>
    </citation>
    <scope>NUCLEOTIDE SEQUENCE</scope>
    <source>
        <strain evidence="4">ECLA1</strain>
    </source>
</reference>